<proteinExistence type="inferred from homology"/>
<dbReference type="EMBL" id="CAACVS010000061">
    <property type="protein sequence ID" value="VEU35543.1"/>
    <property type="molecule type" value="Genomic_DNA"/>
</dbReference>
<dbReference type="OrthoDB" id="73890at2759"/>
<evidence type="ECO:0000313" key="11">
    <source>
        <dbReference type="Proteomes" id="UP000291116"/>
    </source>
</evidence>
<accession>A0A448Z0E1</accession>
<evidence type="ECO:0000256" key="6">
    <source>
        <dbReference type="ARBA" id="ARBA00022679"/>
    </source>
</evidence>
<dbReference type="GO" id="GO:0032259">
    <property type="term" value="P:methylation"/>
    <property type="evidence" value="ECO:0007669"/>
    <property type="project" value="UniProtKB-KW"/>
</dbReference>
<keyword evidence="11" id="KW-1185">Reference proteome</keyword>
<feature type="compositionally biased region" description="Low complexity" evidence="8">
    <location>
        <begin position="60"/>
        <end position="72"/>
    </location>
</feature>
<feature type="chain" id="PRO_5019547956" description="protein-L-isoaspartate(D-aspartate) O-methyltransferase" evidence="9">
    <location>
        <begin position="37"/>
        <end position="387"/>
    </location>
</feature>
<dbReference type="GO" id="GO:0005737">
    <property type="term" value="C:cytoplasm"/>
    <property type="evidence" value="ECO:0007669"/>
    <property type="project" value="UniProtKB-SubCell"/>
</dbReference>
<gene>
    <name evidence="10" type="ORF">PSNMU_V1.4_AUG-EV-PASAV3_0022820</name>
</gene>
<dbReference type="EC" id="2.1.1.77" evidence="3"/>
<keyword evidence="5" id="KW-0489">Methyltransferase</keyword>
<comment type="similarity">
    <text evidence="2">Belongs to the methyltransferase superfamily. L-isoaspartyl/D-aspartyl protein methyltransferase family.</text>
</comment>
<keyword evidence="6" id="KW-0808">Transferase</keyword>
<feature type="region of interest" description="Disordered" evidence="8">
    <location>
        <begin position="120"/>
        <end position="145"/>
    </location>
</feature>
<dbReference type="Proteomes" id="UP000291116">
    <property type="component" value="Unassembled WGS sequence"/>
</dbReference>
<sequence>MPTDGDPSPKKIPAAHPSKTALLLLVLLLATTGNLSVRHGPPLVSAYRPGGSNLPGDGSNANANGNARINARTSANPRAMRGAWRSRGSSHRDLVDQLVKRGIIETDSVRWAMAAVDRGNYARGSGSGSEPSGAPDPYADRPLPIGLGQTISAPHMHAYALEELVPALEAARQQQQQQQQQGRNHRGLRVLDVGTGSGYLTACLGRWLSQPPQESAGGKSKNNSESNSESSNSSSENENEASLPPGRVFGIDVRRSLVEAAERNLRRADGDLLDTGAVTLAVGDGWEGLPEEAPFDAIHVGAAAESLPLALAAQLAVGGVLVVPIGPEGEAQVLCKIRRVGGTPFGQAEVANGRLPEALFCGDDFEATRLLGVRYVPLVKKRADSPP</sequence>
<protein>
    <recommendedName>
        <fullName evidence="3">protein-L-isoaspartate(D-aspartate) O-methyltransferase</fullName>
        <ecNumber evidence="3">2.1.1.77</ecNumber>
    </recommendedName>
</protein>
<evidence type="ECO:0000256" key="3">
    <source>
        <dbReference type="ARBA" id="ARBA00011890"/>
    </source>
</evidence>
<keyword evidence="9" id="KW-0732">Signal</keyword>
<evidence type="ECO:0000256" key="2">
    <source>
        <dbReference type="ARBA" id="ARBA00005369"/>
    </source>
</evidence>
<name>A0A448Z0E1_9STRA</name>
<dbReference type="CDD" id="cd02440">
    <property type="entry name" value="AdoMet_MTases"/>
    <property type="match status" value="1"/>
</dbReference>
<dbReference type="InterPro" id="IPR029063">
    <property type="entry name" value="SAM-dependent_MTases_sf"/>
</dbReference>
<dbReference type="Gene3D" id="3.40.50.150">
    <property type="entry name" value="Vaccinia Virus protein VP39"/>
    <property type="match status" value="1"/>
</dbReference>
<keyword evidence="7" id="KW-0949">S-adenosyl-L-methionine</keyword>
<evidence type="ECO:0000256" key="7">
    <source>
        <dbReference type="ARBA" id="ARBA00022691"/>
    </source>
</evidence>
<evidence type="ECO:0000256" key="9">
    <source>
        <dbReference type="SAM" id="SignalP"/>
    </source>
</evidence>
<dbReference type="AlphaFoldDB" id="A0A448Z0E1"/>
<evidence type="ECO:0000256" key="5">
    <source>
        <dbReference type="ARBA" id="ARBA00022603"/>
    </source>
</evidence>
<feature type="compositionally biased region" description="Low complexity" evidence="8">
    <location>
        <begin position="215"/>
        <end position="242"/>
    </location>
</feature>
<keyword evidence="4" id="KW-0963">Cytoplasm</keyword>
<comment type="subcellular location">
    <subcellularLocation>
        <location evidence="1">Cytoplasm</location>
    </subcellularLocation>
</comment>
<evidence type="ECO:0000256" key="4">
    <source>
        <dbReference type="ARBA" id="ARBA00022490"/>
    </source>
</evidence>
<feature type="region of interest" description="Disordered" evidence="8">
    <location>
        <begin position="48"/>
        <end position="91"/>
    </location>
</feature>
<dbReference type="PANTHER" id="PTHR11579">
    <property type="entry name" value="PROTEIN-L-ISOASPARTATE O-METHYLTRANSFERASE"/>
    <property type="match status" value="1"/>
</dbReference>
<dbReference type="SUPFAM" id="SSF53335">
    <property type="entry name" value="S-adenosyl-L-methionine-dependent methyltransferases"/>
    <property type="match status" value="1"/>
</dbReference>
<organism evidence="10 11">
    <name type="scientific">Pseudo-nitzschia multistriata</name>
    <dbReference type="NCBI Taxonomy" id="183589"/>
    <lineage>
        <taxon>Eukaryota</taxon>
        <taxon>Sar</taxon>
        <taxon>Stramenopiles</taxon>
        <taxon>Ochrophyta</taxon>
        <taxon>Bacillariophyta</taxon>
        <taxon>Bacillariophyceae</taxon>
        <taxon>Bacillariophycidae</taxon>
        <taxon>Bacillariales</taxon>
        <taxon>Bacillariaceae</taxon>
        <taxon>Pseudo-nitzschia</taxon>
    </lineage>
</organism>
<dbReference type="GO" id="GO:0004719">
    <property type="term" value="F:protein-L-isoaspartate (D-aspartate) O-methyltransferase activity"/>
    <property type="evidence" value="ECO:0007669"/>
    <property type="project" value="UniProtKB-EC"/>
</dbReference>
<evidence type="ECO:0000313" key="10">
    <source>
        <dbReference type="EMBL" id="VEU35543.1"/>
    </source>
</evidence>
<feature type="region of interest" description="Disordered" evidence="8">
    <location>
        <begin position="210"/>
        <end position="246"/>
    </location>
</feature>
<evidence type="ECO:0000256" key="8">
    <source>
        <dbReference type="SAM" id="MobiDB-lite"/>
    </source>
</evidence>
<dbReference type="Pfam" id="PF01135">
    <property type="entry name" value="PCMT"/>
    <property type="match status" value="2"/>
</dbReference>
<feature type="signal peptide" evidence="9">
    <location>
        <begin position="1"/>
        <end position="36"/>
    </location>
</feature>
<dbReference type="PANTHER" id="PTHR11579:SF0">
    <property type="entry name" value="PROTEIN-L-ISOASPARTATE(D-ASPARTATE) O-METHYLTRANSFERASE"/>
    <property type="match status" value="1"/>
</dbReference>
<dbReference type="PROSITE" id="PS01279">
    <property type="entry name" value="PCMT"/>
    <property type="match status" value="1"/>
</dbReference>
<evidence type="ECO:0000256" key="1">
    <source>
        <dbReference type="ARBA" id="ARBA00004496"/>
    </source>
</evidence>
<dbReference type="InterPro" id="IPR000682">
    <property type="entry name" value="PCMT"/>
</dbReference>
<reference evidence="10 11" key="1">
    <citation type="submission" date="2019-01" db="EMBL/GenBank/DDBJ databases">
        <authorList>
            <person name="Ferrante I. M."/>
        </authorList>
    </citation>
    <scope>NUCLEOTIDE SEQUENCE [LARGE SCALE GENOMIC DNA]</scope>
    <source>
        <strain evidence="10 11">B856</strain>
    </source>
</reference>